<dbReference type="PANTHER" id="PTHR30024">
    <property type="entry name" value="ALIPHATIC SULFONATES-BINDING PROTEIN-RELATED"/>
    <property type="match status" value="1"/>
</dbReference>
<dbReference type="Gene3D" id="3.40.190.10">
    <property type="entry name" value="Periplasmic binding protein-like II"/>
    <property type="match status" value="2"/>
</dbReference>
<dbReference type="Proteomes" id="UP000178086">
    <property type="component" value="Unassembled WGS sequence"/>
</dbReference>
<comment type="similarity">
    <text evidence="1">Belongs to the bacterial solute-binding protein SsuA/TauA family.</text>
</comment>
<evidence type="ECO:0000256" key="1">
    <source>
        <dbReference type="ARBA" id="ARBA00010742"/>
    </source>
</evidence>
<reference evidence="3 4" key="1">
    <citation type="journal article" date="2016" name="Nat. Commun.">
        <title>Thousands of microbial genomes shed light on interconnected biogeochemical processes in an aquifer system.</title>
        <authorList>
            <person name="Anantharaman K."/>
            <person name="Brown C.T."/>
            <person name="Hug L.A."/>
            <person name="Sharon I."/>
            <person name="Castelle C.J."/>
            <person name="Probst A.J."/>
            <person name="Thomas B.C."/>
            <person name="Singh A."/>
            <person name="Wilkins M.J."/>
            <person name="Karaoz U."/>
            <person name="Brodie E.L."/>
            <person name="Williams K.H."/>
            <person name="Hubbard S.S."/>
            <person name="Banfield J.F."/>
        </authorList>
    </citation>
    <scope>NUCLEOTIDE SEQUENCE [LARGE SCALE GENOMIC DNA]</scope>
</reference>
<proteinExistence type="inferred from homology"/>
<accession>A0A1F2UNV7</accession>
<evidence type="ECO:0000313" key="3">
    <source>
        <dbReference type="EMBL" id="OFW32746.1"/>
    </source>
</evidence>
<dbReference type="InterPro" id="IPR001638">
    <property type="entry name" value="Solute-binding_3/MltF_N"/>
</dbReference>
<dbReference type="PANTHER" id="PTHR30024:SF42">
    <property type="entry name" value="ALIPHATIC SULFONATES-BINDING PROTEIN-RELATED"/>
    <property type="match status" value="1"/>
</dbReference>
<evidence type="ECO:0000259" key="2">
    <source>
        <dbReference type="SMART" id="SM00062"/>
    </source>
</evidence>
<sequence length="347" mass="38360">MKVGLTRLASLRLQPKTSALLLILVLIVTLTSCTKPTSRIPADEAEKISIAVTPWPASAAVYVAHEKGYFRDEGLQETLREYPSGHLGLADLFTGKIDVATCGDTSIARAAVNGKPAMVVATLSEIDRAILIIARNDRNISKPDDFIGKRVGRVKGTSADFFLHIYLTTSYIDQKDVHVVDLEPDEVVEALVNGRVDAVSTCSPFTIQLRDRLGGNAVVLEEPNFYTMTWNAVAKKEFTEKRPETVKRFLRAIIRANSYIKDDPAEARAISAKYIGTDSPLYAEEWKNYDFTAELDQSLIVNLEDQARWMVSSGDDNSAQRTHDFADHVYADGLKAIRPGAVRMVGR</sequence>
<comment type="caution">
    <text evidence="3">The sequence shown here is derived from an EMBL/GenBank/DDBJ whole genome shotgun (WGS) entry which is preliminary data.</text>
</comment>
<dbReference type="Pfam" id="PF09084">
    <property type="entry name" value="NMT1"/>
    <property type="match status" value="1"/>
</dbReference>
<dbReference type="InterPro" id="IPR015168">
    <property type="entry name" value="SsuA/THI5"/>
</dbReference>
<organism evidence="3 4">
    <name type="scientific">Candidatus Aquicultor primus</name>
    <dbReference type="NCBI Taxonomy" id="1797195"/>
    <lineage>
        <taxon>Bacteria</taxon>
        <taxon>Bacillati</taxon>
        <taxon>Actinomycetota</taxon>
        <taxon>Candidatus Aquicultoria</taxon>
        <taxon>Candidatus Aquicultorales</taxon>
        <taxon>Candidatus Aquicultoraceae</taxon>
        <taxon>Candidatus Aquicultor</taxon>
    </lineage>
</organism>
<dbReference type="CDD" id="cd01008">
    <property type="entry name" value="PBP2_NrtA_SsuA_CpmA_like"/>
    <property type="match status" value="1"/>
</dbReference>
<dbReference type="EMBL" id="MELI01000086">
    <property type="protein sequence ID" value="OFW32746.1"/>
    <property type="molecule type" value="Genomic_DNA"/>
</dbReference>
<protein>
    <recommendedName>
        <fullName evidence="2">Solute-binding protein family 3/N-terminal domain-containing protein</fullName>
    </recommendedName>
</protein>
<name>A0A1F2UNV7_9ACTN</name>
<dbReference type="SMART" id="SM00062">
    <property type="entry name" value="PBPb"/>
    <property type="match status" value="1"/>
</dbReference>
<feature type="domain" description="Solute-binding protein family 3/N-terminal" evidence="2">
    <location>
        <begin position="60"/>
        <end position="278"/>
    </location>
</feature>
<gene>
    <name evidence="3" type="ORF">A2074_04285</name>
</gene>
<dbReference type="SUPFAM" id="SSF53850">
    <property type="entry name" value="Periplasmic binding protein-like II"/>
    <property type="match status" value="1"/>
</dbReference>
<evidence type="ECO:0000313" key="4">
    <source>
        <dbReference type="Proteomes" id="UP000178086"/>
    </source>
</evidence>
<dbReference type="PROSITE" id="PS51257">
    <property type="entry name" value="PROKAR_LIPOPROTEIN"/>
    <property type="match status" value="1"/>
</dbReference>
<dbReference type="AlphaFoldDB" id="A0A1F2UNV7"/>